<reference evidence="2" key="2">
    <citation type="submission" date="2020-08" db="EMBL/GenBank/DDBJ databases">
        <title>Plant Genome Project.</title>
        <authorList>
            <person name="Zhang R.-G."/>
        </authorList>
    </citation>
    <scope>NUCLEOTIDE SEQUENCE</scope>
    <source>
        <strain evidence="2">Huo1</strain>
        <tissue evidence="2">Leaf</tissue>
    </source>
</reference>
<protein>
    <submittedName>
        <fullName evidence="2">Uncharacterized protein</fullName>
    </submittedName>
</protein>
<sequence length="266" mass="29282">MFVTMERRKSVGAYSDNSDTTSRACELYAQPCGDPLPLRPPRHHSPLRSHPPPPPPHASLASRFSSYTGFHVATISDGLPDDHPRSGSRAVDIVQSLGEVGGPQFRRLMVSTDTMSDGGAWPRVSCLIMDGMLSFPIPVAEEMEIPFMYFPTISACGLWPYFCIQEIIKAERREGAEFDLVGGVNGHGICATRWKSTAGLGWLDTTKEKSSSEVAIVRERESPAVYRETGMEAEERGKMILDDGGRKCLSVSKNECLRFTIIVSTK</sequence>
<evidence type="ECO:0000313" key="2">
    <source>
        <dbReference type="EMBL" id="KAG6393393.1"/>
    </source>
</evidence>
<evidence type="ECO:0000256" key="1">
    <source>
        <dbReference type="SAM" id="MobiDB-lite"/>
    </source>
</evidence>
<evidence type="ECO:0000313" key="3">
    <source>
        <dbReference type="Proteomes" id="UP000298416"/>
    </source>
</evidence>
<feature type="region of interest" description="Disordered" evidence="1">
    <location>
        <begin position="32"/>
        <end position="60"/>
    </location>
</feature>
<gene>
    <name evidence="2" type="ORF">SASPL_147634</name>
</gene>
<keyword evidence="3" id="KW-1185">Reference proteome</keyword>
<dbReference type="Gene3D" id="3.40.50.2000">
    <property type="entry name" value="Glycogen Phosphorylase B"/>
    <property type="match status" value="1"/>
</dbReference>
<accession>A0A8X8WFK3</accession>
<reference evidence="2" key="1">
    <citation type="submission" date="2018-01" db="EMBL/GenBank/DDBJ databases">
        <authorList>
            <person name="Mao J.F."/>
        </authorList>
    </citation>
    <scope>NUCLEOTIDE SEQUENCE</scope>
    <source>
        <strain evidence="2">Huo1</strain>
        <tissue evidence="2">Leaf</tissue>
    </source>
</reference>
<organism evidence="2">
    <name type="scientific">Salvia splendens</name>
    <name type="common">Scarlet sage</name>
    <dbReference type="NCBI Taxonomy" id="180675"/>
    <lineage>
        <taxon>Eukaryota</taxon>
        <taxon>Viridiplantae</taxon>
        <taxon>Streptophyta</taxon>
        <taxon>Embryophyta</taxon>
        <taxon>Tracheophyta</taxon>
        <taxon>Spermatophyta</taxon>
        <taxon>Magnoliopsida</taxon>
        <taxon>eudicotyledons</taxon>
        <taxon>Gunneridae</taxon>
        <taxon>Pentapetalae</taxon>
        <taxon>asterids</taxon>
        <taxon>lamiids</taxon>
        <taxon>Lamiales</taxon>
        <taxon>Lamiaceae</taxon>
        <taxon>Nepetoideae</taxon>
        <taxon>Mentheae</taxon>
        <taxon>Salviinae</taxon>
        <taxon>Salvia</taxon>
        <taxon>Salvia subgen. Calosphace</taxon>
        <taxon>core Calosphace</taxon>
    </lineage>
</organism>
<comment type="caution">
    <text evidence="2">The sequence shown here is derived from an EMBL/GenBank/DDBJ whole genome shotgun (WGS) entry which is preliminary data.</text>
</comment>
<dbReference type="SUPFAM" id="SSF53756">
    <property type="entry name" value="UDP-Glycosyltransferase/glycogen phosphorylase"/>
    <property type="match status" value="1"/>
</dbReference>
<dbReference type="EMBL" id="PNBA02000018">
    <property type="protein sequence ID" value="KAG6393393.1"/>
    <property type="molecule type" value="Genomic_DNA"/>
</dbReference>
<proteinExistence type="predicted"/>
<name>A0A8X8WFK3_SALSN</name>
<feature type="region of interest" description="Disordered" evidence="1">
    <location>
        <begin position="1"/>
        <end position="20"/>
    </location>
</feature>
<dbReference type="Proteomes" id="UP000298416">
    <property type="component" value="Unassembled WGS sequence"/>
</dbReference>
<dbReference type="AlphaFoldDB" id="A0A8X8WFK3"/>